<dbReference type="PROSITE" id="PS50931">
    <property type="entry name" value="HTH_LYSR"/>
    <property type="match status" value="1"/>
</dbReference>
<dbReference type="Proteomes" id="UP000616499">
    <property type="component" value="Unassembled WGS sequence"/>
</dbReference>
<protein>
    <submittedName>
        <fullName evidence="6">LysR family transcriptional regulator</fullName>
    </submittedName>
</protein>
<evidence type="ECO:0000313" key="6">
    <source>
        <dbReference type="EMBL" id="GGM16705.1"/>
    </source>
</evidence>
<evidence type="ECO:0000256" key="4">
    <source>
        <dbReference type="ARBA" id="ARBA00023163"/>
    </source>
</evidence>
<keyword evidence="3" id="KW-0238">DNA-binding</keyword>
<dbReference type="Pfam" id="PF03466">
    <property type="entry name" value="LysR_substrate"/>
    <property type="match status" value="1"/>
</dbReference>
<evidence type="ECO:0000256" key="2">
    <source>
        <dbReference type="ARBA" id="ARBA00023015"/>
    </source>
</evidence>
<evidence type="ECO:0000256" key="3">
    <source>
        <dbReference type="ARBA" id="ARBA00023125"/>
    </source>
</evidence>
<dbReference type="CDD" id="cd08414">
    <property type="entry name" value="PBP2_LTTR_aromatics_like"/>
    <property type="match status" value="1"/>
</dbReference>
<gene>
    <name evidence="6" type="ORF">GCM10009425_29560</name>
</gene>
<organism evidence="6 7">
    <name type="scientific">Pseudomonas asuensis</name>
    <dbReference type="NCBI Taxonomy" id="1825787"/>
    <lineage>
        <taxon>Bacteria</taxon>
        <taxon>Pseudomonadati</taxon>
        <taxon>Pseudomonadota</taxon>
        <taxon>Gammaproteobacteria</taxon>
        <taxon>Pseudomonadales</taxon>
        <taxon>Pseudomonadaceae</taxon>
        <taxon>Pseudomonas</taxon>
    </lineage>
</organism>
<reference evidence="7" key="1">
    <citation type="journal article" date="2019" name="Int. J. Syst. Evol. Microbiol.">
        <title>The Global Catalogue of Microorganisms (GCM) 10K type strain sequencing project: providing services to taxonomists for standard genome sequencing and annotation.</title>
        <authorList>
            <consortium name="The Broad Institute Genomics Platform"/>
            <consortium name="The Broad Institute Genome Sequencing Center for Infectious Disease"/>
            <person name="Wu L."/>
            <person name="Ma J."/>
        </authorList>
    </citation>
    <scope>NUCLEOTIDE SEQUENCE [LARGE SCALE GENOMIC DNA]</scope>
    <source>
        <strain evidence="7">JCM 13501</strain>
    </source>
</reference>
<dbReference type="Pfam" id="PF00126">
    <property type="entry name" value="HTH_1"/>
    <property type="match status" value="1"/>
</dbReference>
<dbReference type="EMBL" id="BMNW01000006">
    <property type="protein sequence ID" value="GGM16705.1"/>
    <property type="molecule type" value="Genomic_DNA"/>
</dbReference>
<dbReference type="PRINTS" id="PR00039">
    <property type="entry name" value="HTHLYSR"/>
</dbReference>
<keyword evidence="7" id="KW-1185">Reference proteome</keyword>
<sequence>MELRHLRYFTVLAQELHFGRAAERLCIVQSALSMQIKALEHEFGLPLFIRNKRNVTLTQAGRLLLKDAQITLQHSERTAFLAKQLANGAAGSLRIGYVASALYSGILPRILRKMRRVMPNVLLDVDELHPSGQYPALMERKIDVSFGPTLTLSPPAELCQHKIASYPIKLALPTDHSLASMQCIPPETLIHESFIGYMGSHDASGTRLTQFLLGFEPNTHYRANNPQMGLGLVEAGLGVMLVADLMVPLDERYVVLRDIQGISAELDTTMSWRADEDEEVVLNVIKLAMNQDPACTQDVTGSTRAP</sequence>
<feature type="domain" description="HTH lysR-type" evidence="5">
    <location>
        <begin position="1"/>
        <end position="58"/>
    </location>
</feature>
<dbReference type="PANTHER" id="PTHR30346">
    <property type="entry name" value="TRANSCRIPTIONAL DUAL REGULATOR HCAR-RELATED"/>
    <property type="match status" value="1"/>
</dbReference>
<dbReference type="InterPro" id="IPR005119">
    <property type="entry name" value="LysR_subst-bd"/>
</dbReference>
<dbReference type="SUPFAM" id="SSF53850">
    <property type="entry name" value="Periplasmic binding protein-like II"/>
    <property type="match status" value="1"/>
</dbReference>
<dbReference type="InterPro" id="IPR036390">
    <property type="entry name" value="WH_DNA-bd_sf"/>
</dbReference>
<keyword evidence="2" id="KW-0805">Transcription regulation</keyword>
<comment type="similarity">
    <text evidence="1">Belongs to the LysR transcriptional regulatory family.</text>
</comment>
<dbReference type="RefSeq" id="WP_188866888.1">
    <property type="nucleotide sequence ID" value="NZ_BMNW01000006.1"/>
</dbReference>
<dbReference type="Gene3D" id="1.10.10.10">
    <property type="entry name" value="Winged helix-like DNA-binding domain superfamily/Winged helix DNA-binding domain"/>
    <property type="match status" value="1"/>
</dbReference>
<dbReference type="InterPro" id="IPR000847">
    <property type="entry name" value="LysR_HTH_N"/>
</dbReference>
<name>A0ABQ2GY43_9PSED</name>
<dbReference type="Gene3D" id="3.40.190.10">
    <property type="entry name" value="Periplasmic binding protein-like II"/>
    <property type="match status" value="2"/>
</dbReference>
<proteinExistence type="inferred from homology"/>
<evidence type="ECO:0000256" key="1">
    <source>
        <dbReference type="ARBA" id="ARBA00009437"/>
    </source>
</evidence>
<dbReference type="SUPFAM" id="SSF46785">
    <property type="entry name" value="Winged helix' DNA-binding domain"/>
    <property type="match status" value="1"/>
</dbReference>
<dbReference type="InterPro" id="IPR036388">
    <property type="entry name" value="WH-like_DNA-bd_sf"/>
</dbReference>
<evidence type="ECO:0000259" key="5">
    <source>
        <dbReference type="PROSITE" id="PS50931"/>
    </source>
</evidence>
<accession>A0ABQ2GY43</accession>
<dbReference type="PANTHER" id="PTHR30346:SF28">
    <property type="entry name" value="HTH-TYPE TRANSCRIPTIONAL REGULATOR CYNR"/>
    <property type="match status" value="1"/>
</dbReference>
<comment type="caution">
    <text evidence="6">The sequence shown here is derived from an EMBL/GenBank/DDBJ whole genome shotgun (WGS) entry which is preliminary data.</text>
</comment>
<evidence type="ECO:0000313" key="7">
    <source>
        <dbReference type="Proteomes" id="UP000616499"/>
    </source>
</evidence>
<keyword evidence="4" id="KW-0804">Transcription</keyword>